<dbReference type="Gene3D" id="3.80.10.10">
    <property type="entry name" value="Ribonuclease Inhibitor"/>
    <property type="match status" value="1"/>
</dbReference>
<dbReference type="SUPFAM" id="SSF52047">
    <property type="entry name" value="RNI-like"/>
    <property type="match status" value="1"/>
</dbReference>
<accession>A0AA39ZNA0</accession>
<dbReference type="Proteomes" id="UP001174997">
    <property type="component" value="Unassembled WGS sequence"/>
</dbReference>
<sequence>MAATISKKPVFPRDIWLMVAEELAADCDFDTLYTCGRVDRNLAQLALPLLYSIHDQSPVIDAHVVGLEASVCLWRSIIASSLNETRYPYCCWIKSLKLGHLHFILDGLSRKNAVLKARFFQDPLQRFMINIRGQQLNLDRVVLEVVDSITRYIKSAAEQADKRVLLTTLEGHYFPPDCLVNWISSLPSLTSLVVRDGLVLTADVAKALHENCPSFKHLQCYSCEGPVADQQLAGFLRELKPQSLESFTVRSQNNLGSETFMALQHHSSSLQELRLLSLEPTALTSLHQLRHCLALVKLAIEGNHRVQRFDWFDSAHPDDFEEVAKWISKCASLRELSLLQVSDATELIGMLQHHDGSLFKLTSLTLVLNELKDFSFYSFIERQNTLERLTMTLLGEEFEYYEFEEDQVARTLRSLRKLKKLNTNAPLSTWDLAISIVPLEHLEELWLNGDLISDEYLVHLIRLKKLRSLAILGPSCLTAEGIHRFMRVLHEHQGECREAHRGLQISVLSQEWDAQLDQEVEYAIRAFIDEIFGGTFDITYQRHPDEMHESDFSD</sequence>
<dbReference type="InterPro" id="IPR032675">
    <property type="entry name" value="LRR_dom_sf"/>
</dbReference>
<reference evidence="1" key="1">
    <citation type="submission" date="2023-06" db="EMBL/GenBank/DDBJ databases">
        <title>Genome-scale phylogeny and comparative genomics of the fungal order Sordariales.</title>
        <authorList>
            <consortium name="Lawrence Berkeley National Laboratory"/>
            <person name="Hensen N."/>
            <person name="Bonometti L."/>
            <person name="Westerberg I."/>
            <person name="Brannstrom I.O."/>
            <person name="Guillou S."/>
            <person name="Cros-Aarteil S."/>
            <person name="Calhoun S."/>
            <person name="Haridas S."/>
            <person name="Kuo A."/>
            <person name="Mondo S."/>
            <person name="Pangilinan J."/>
            <person name="Riley R."/>
            <person name="Labutti K."/>
            <person name="Andreopoulos B."/>
            <person name="Lipzen A."/>
            <person name="Chen C."/>
            <person name="Yanf M."/>
            <person name="Daum C."/>
            <person name="Ng V."/>
            <person name="Clum A."/>
            <person name="Steindorff A."/>
            <person name="Ohm R."/>
            <person name="Martin F."/>
            <person name="Silar P."/>
            <person name="Natvig D."/>
            <person name="Lalanne C."/>
            <person name="Gautier V."/>
            <person name="Ament-Velasquez S.L."/>
            <person name="Kruys A."/>
            <person name="Hutchinson M.I."/>
            <person name="Powell A.J."/>
            <person name="Barry K."/>
            <person name="Miller A.N."/>
            <person name="Grigoriev I.V."/>
            <person name="Debuchy R."/>
            <person name="Gladieux P."/>
            <person name="Thoren M.H."/>
            <person name="Johannesson H."/>
        </authorList>
    </citation>
    <scope>NUCLEOTIDE SEQUENCE</scope>
    <source>
        <strain evidence="1">CBS 307.81</strain>
    </source>
</reference>
<proteinExistence type="predicted"/>
<dbReference type="AlphaFoldDB" id="A0AA39ZNA0"/>
<organism evidence="1 2">
    <name type="scientific">Cercophora samala</name>
    <dbReference type="NCBI Taxonomy" id="330535"/>
    <lineage>
        <taxon>Eukaryota</taxon>
        <taxon>Fungi</taxon>
        <taxon>Dikarya</taxon>
        <taxon>Ascomycota</taxon>
        <taxon>Pezizomycotina</taxon>
        <taxon>Sordariomycetes</taxon>
        <taxon>Sordariomycetidae</taxon>
        <taxon>Sordariales</taxon>
        <taxon>Lasiosphaeriaceae</taxon>
        <taxon>Cercophora</taxon>
    </lineage>
</organism>
<evidence type="ECO:0000313" key="1">
    <source>
        <dbReference type="EMBL" id="KAK0674335.1"/>
    </source>
</evidence>
<gene>
    <name evidence="1" type="ORF">QBC41DRAFT_309911</name>
</gene>
<comment type="caution">
    <text evidence="1">The sequence shown here is derived from an EMBL/GenBank/DDBJ whole genome shotgun (WGS) entry which is preliminary data.</text>
</comment>
<evidence type="ECO:0000313" key="2">
    <source>
        <dbReference type="Proteomes" id="UP001174997"/>
    </source>
</evidence>
<keyword evidence="2" id="KW-1185">Reference proteome</keyword>
<protein>
    <submittedName>
        <fullName evidence="1">Uncharacterized protein</fullName>
    </submittedName>
</protein>
<name>A0AA39ZNA0_9PEZI</name>
<dbReference type="EMBL" id="JAULSY010000002">
    <property type="protein sequence ID" value="KAK0674335.1"/>
    <property type="molecule type" value="Genomic_DNA"/>
</dbReference>